<sequence length="269" mass="29164">MLRFLTILALALLAGQAHADSQLKRFKTVDDSRGWEAVGRLDFAGESFCTGALITPSLVLTAAHCLFDIKTQQRHDPSVMTFRAGFRNGHAQAYRNVRRAIVHPEFSINAANKKGRLTRDIALIELDRPVRDGTVIPFDIASSAQNGQQVGVVSYARYRSQAASLQETCSVLAKQGGVLVTSCDVDFGSSGAPIFSMTQGRPKIVSVVSAKAQFQGRKVSVGTELEGQLDRLMALAQSDKRFFKKVEADIPADSLDGLTDTTYVVGTLD</sequence>
<organism evidence="2 3">
    <name type="scientific">Celeribacter marinus</name>
    <dbReference type="NCBI Taxonomy" id="1397108"/>
    <lineage>
        <taxon>Bacteria</taxon>
        <taxon>Pseudomonadati</taxon>
        <taxon>Pseudomonadota</taxon>
        <taxon>Alphaproteobacteria</taxon>
        <taxon>Rhodobacterales</taxon>
        <taxon>Roseobacteraceae</taxon>
        <taxon>Celeribacter</taxon>
    </lineage>
</organism>
<dbReference type="Proteomes" id="UP000064920">
    <property type="component" value="Chromosome"/>
</dbReference>
<dbReference type="PANTHER" id="PTHR15462:SF8">
    <property type="entry name" value="SERINE PROTEASE"/>
    <property type="match status" value="1"/>
</dbReference>
<dbReference type="InterPro" id="IPR001254">
    <property type="entry name" value="Trypsin_dom"/>
</dbReference>
<dbReference type="GO" id="GO:0004252">
    <property type="term" value="F:serine-type endopeptidase activity"/>
    <property type="evidence" value="ECO:0007669"/>
    <property type="project" value="InterPro"/>
</dbReference>
<reference evidence="2 3" key="1">
    <citation type="submission" date="2015-05" db="EMBL/GenBank/DDBJ databases">
        <authorList>
            <person name="Wang D.B."/>
            <person name="Wang M."/>
        </authorList>
    </citation>
    <scope>NUCLEOTIDE SEQUENCE [LARGE SCALE GENOMIC DNA]</scope>
    <source>
        <strain evidence="2 3">IMCC 12053</strain>
    </source>
</reference>
<evidence type="ECO:0000313" key="3">
    <source>
        <dbReference type="Proteomes" id="UP000064920"/>
    </source>
</evidence>
<evidence type="ECO:0000256" key="1">
    <source>
        <dbReference type="ARBA" id="ARBA00022729"/>
    </source>
</evidence>
<dbReference type="GO" id="GO:0006508">
    <property type="term" value="P:proteolysis"/>
    <property type="evidence" value="ECO:0007669"/>
    <property type="project" value="InterPro"/>
</dbReference>
<dbReference type="SUPFAM" id="SSF50494">
    <property type="entry name" value="Trypsin-like serine proteases"/>
    <property type="match status" value="1"/>
</dbReference>
<dbReference type="PRINTS" id="PR00722">
    <property type="entry name" value="CHYMOTRYPSIN"/>
</dbReference>
<evidence type="ECO:0000313" key="2">
    <source>
        <dbReference type="EMBL" id="ALI55111.1"/>
    </source>
</evidence>
<dbReference type="STRING" id="1397108.IMCC12053_1163"/>
<proteinExistence type="predicted"/>
<accession>A0A0P0AAY8</accession>
<dbReference type="RefSeq" id="WP_062216532.1">
    <property type="nucleotide sequence ID" value="NZ_CP012023.1"/>
</dbReference>
<name>A0A0P0AAY8_9RHOB</name>
<dbReference type="OrthoDB" id="267336at2"/>
<keyword evidence="3" id="KW-1185">Reference proteome</keyword>
<dbReference type="PANTHER" id="PTHR15462">
    <property type="entry name" value="SERINE PROTEASE"/>
    <property type="match status" value="1"/>
</dbReference>
<dbReference type="Pfam" id="PF00089">
    <property type="entry name" value="Trypsin"/>
    <property type="match status" value="1"/>
</dbReference>
<gene>
    <name evidence="2" type="ORF">IMCC12053_1163</name>
</gene>
<dbReference type="InterPro" id="IPR001314">
    <property type="entry name" value="Peptidase_S1A"/>
</dbReference>
<dbReference type="PROSITE" id="PS50240">
    <property type="entry name" value="TRYPSIN_DOM"/>
    <property type="match status" value="1"/>
</dbReference>
<dbReference type="AlphaFoldDB" id="A0A0P0AAY8"/>
<dbReference type="PROSITE" id="PS00134">
    <property type="entry name" value="TRYPSIN_HIS"/>
    <property type="match status" value="1"/>
</dbReference>
<dbReference type="InterPro" id="IPR018114">
    <property type="entry name" value="TRYPSIN_HIS"/>
</dbReference>
<keyword evidence="1" id="KW-0732">Signal</keyword>
<dbReference type="InterPro" id="IPR043504">
    <property type="entry name" value="Peptidase_S1_PA_chymotrypsin"/>
</dbReference>
<dbReference type="SMART" id="SM00020">
    <property type="entry name" value="Tryp_SPc"/>
    <property type="match status" value="1"/>
</dbReference>
<dbReference type="PATRIC" id="fig|1397108.4.peg.1192"/>
<protein>
    <submittedName>
        <fullName evidence="2">Trypsin domain protein</fullName>
    </submittedName>
</protein>
<dbReference type="InterPro" id="IPR050966">
    <property type="entry name" value="Glutamyl_endopeptidase"/>
</dbReference>
<dbReference type="Gene3D" id="2.40.10.10">
    <property type="entry name" value="Trypsin-like serine proteases"/>
    <property type="match status" value="2"/>
</dbReference>
<dbReference type="EMBL" id="CP012023">
    <property type="protein sequence ID" value="ALI55111.1"/>
    <property type="molecule type" value="Genomic_DNA"/>
</dbReference>
<dbReference type="InterPro" id="IPR009003">
    <property type="entry name" value="Peptidase_S1_PA"/>
</dbReference>
<dbReference type="KEGG" id="cmar:IMCC12053_1163"/>